<dbReference type="Proteomes" id="UP000256645">
    <property type="component" value="Unassembled WGS sequence"/>
</dbReference>
<comment type="caution">
    <text evidence="7">The sequence shown here is derived from an EMBL/GenBank/DDBJ whole genome shotgun (WGS) entry which is preliminary data.</text>
</comment>
<sequence length="311" mass="33714">MGSEDHDTKSFRDKIGSILEPQPPKLIRSTSNGIFDMSPEMFAKLYLTPQNRVKGHLRDTFGNPSPLTLLGLCMSLTPISCDLMGWGGSGGSGAASIGTYFFTGGLLMVIAGIFEFILGNTFPFVVSCGFGLSSTQQASFVSVKRLTIWYFSLGGFWFTMGATLSPGFGAYAHYSSDQTQPLLGLSSPGFLASFAFYYMCMGIFCVICTVCSFRTNVANFIIFLFLTIQYILLASSYWTQANDMIIQSNRIAVAAGASGFVVITAGWYLFAAQMLASIDFPYALPVGDLSNLVRGAHQKQITEGEDDMNSV</sequence>
<evidence type="ECO:0000313" key="8">
    <source>
        <dbReference type="Proteomes" id="UP000256645"/>
    </source>
</evidence>
<accession>A0A3D8QKY8</accession>
<dbReference type="OrthoDB" id="3648309at2759"/>
<organism evidence="7 8">
    <name type="scientific">Coleophoma cylindrospora</name>
    <dbReference type="NCBI Taxonomy" id="1849047"/>
    <lineage>
        <taxon>Eukaryota</taxon>
        <taxon>Fungi</taxon>
        <taxon>Dikarya</taxon>
        <taxon>Ascomycota</taxon>
        <taxon>Pezizomycotina</taxon>
        <taxon>Leotiomycetes</taxon>
        <taxon>Helotiales</taxon>
        <taxon>Dermateaceae</taxon>
        <taxon>Coleophoma</taxon>
    </lineage>
</organism>
<dbReference type="GO" id="GO:0005886">
    <property type="term" value="C:plasma membrane"/>
    <property type="evidence" value="ECO:0007669"/>
    <property type="project" value="TreeGrafter"/>
</dbReference>
<dbReference type="InterPro" id="IPR000791">
    <property type="entry name" value="Gpr1/Fun34/SatP-like"/>
</dbReference>
<evidence type="ECO:0000256" key="6">
    <source>
        <dbReference type="SAM" id="Phobius"/>
    </source>
</evidence>
<dbReference type="InterPro" id="IPR051633">
    <property type="entry name" value="AceTr"/>
</dbReference>
<dbReference type="PANTHER" id="PTHR31123:SF4">
    <property type="entry name" value="PROTEIN ALCS"/>
    <property type="match status" value="1"/>
</dbReference>
<evidence type="ECO:0000256" key="4">
    <source>
        <dbReference type="ARBA" id="ARBA00022989"/>
    </source>
</evidence>
<keyword evidence="3 6" id="KW-0812">Transmembrane</keyword>
<keyword evidence="8" id="KW-1185">Reference proteome</keyword>
<proteinExistence type="inferred from homology"/>
<dbReference type="GO" id="GO:0015123">
    <property type="term" value="F:acetate transmembrane transporter activity"/>
    <property type="evidence" value="ECO:0007669"/>
    <property type="project" value="TreeGrafter"/>
</dbReference>
<dbReference type="EMBL" id="PDLM01000014">
    <property type="protein sequence ID" value="RDW62475.1"/>
    <property type="molecule type" value="Genomic_DNA"/>
</dbReference>
<reference evidence="7 8" key="1">
    <citation type="journal article" date="2018" name="IMA Fungus">
        <title>IMA Genome-F 9: Draft genome sequence of Annulohypoxylon stygium, Aspergillus mulundensis, Berkeleyomyces basicola (syn. Thielaviopsis basicola), Ceratocystis smalleyi, two Cercospora beticola strains, Coleophoma cylindrospora, Fusarium fracticaudum, Phialophora cf. hyalina, and Morchella septimelata.</title>
        <authorList>
            <person name="Wingfield B.D."/>
            <person name="Bills G.F."/>
            <person name="Dong Y."/>
            <person name="Huang W."/>
            <person name="Nel W.J."/>
            <person name="Swalarsk-Parry B.S."/>
            <person name="Vaghefi N."/>
            <person name="Wilken P.M."/>
            <person name="An Z."/>
            <person name="de Beer Z.W."/>
            <person name="De Vos L."/>
            <person name="Chen L."/>
            <person name="Duong T.A."/>
            <person name="Gao Y."/>
            <person name="Hammerbacher A."/>
            <person name="Kikkert J.R."/>
            <person name="Li Y."/>
            <person name="Li H."/>
            <person name="Li K."/>
            <person name="Li Q."/>
            <person name="Liu X."/>
            <person name="Ma X."/>
            <person name="Naidoo K."/>
            <person name="Pethybridge S.J."/>
            <person name="Sun J."/>
            <person name="Steenkamp E.T."/>
            <person name="van der Nest M.A."/>
            <person name="van Wyk S."/>
            <person name="Wingfield M.J."/>
            <person name="Xiong C."/>
            <person name="Yue Q."/>
            <person name="Zhang X."/>
        </authorList>
    </citation>
    <scope>NUCLEOTIDE SEQUENCE [LARGE SCALE GENOMIC DNA]</scope>
    <source>
        <strain evidence="7 8">BP6252</strain>
    </source>
</reference>
<evidence type="ECO:0000256" key="2">
    <source>
        <dbReference type="ARBA" id="ARBA00005587"/>
    </source>
</evidence>
<evidence type="ECO:0000313" key="7">
    <source>
        <dbReference type="EMBL" id="RDW62475.1"/>
    </source>
</evidence>
<comment type="similarity">
    <text evidence="2">Belongs to the acetate uptake transporter (AceTr) (TC 2.A.96) family.</text>
</comment>
<feature type="transmembrane region" description="Helical" evidence="6">
    <location>
        <begin position="220"/>
        <end position="239"/>
    </location>
</feature>
<dbReference type="AlphaFoldDB" id="A0A3D8QKY8"/>
<comment type="subcellular location">
    <subcellularLocation>
        <location evidence="1">Membrane</location>
        <topology evidence="1">Multi-pass membrane protein</topology>
    </subcellularLocation>
</comment>
<keyword evidence="5 6" id="KW-0472">Membrane</keyword>
<protein>
    <recommendedName>
        <fullName evidence="9">GPR1 protein</fullName>
    </recommendedName>
</protein>
<feature type="transmembrane region" description="Helical" evidence="6">
    <location>
        <begin position="147"/>
        <end position="174"/>
    </location>
</feature>
<dbReference type="Pfam" id="PF01184">
    <property type="entry name" value="Gpr1_Fun34_YaaH"/>
    <property type="match status" value="2"/>
</dbReference>
<dbReference type="PANTHER" id="PTHR31123">
    <property type="entry name" value="ACCUMULATION OF DYADS PROTEIN 2-RELATED"/>
    <property type="match status" value="1"/>
</dbReference>
<evidence type="ECO:0000256" key="3">
    <source>
        <dbReference type="ARBA" id="ARBA00022692"/>
    </source>
</evidence>
<name>A0A3D8QKY8_9HELO</name>
<evidence type="ECO:0000256" key="1">
    <source>
        <dbReference type="ARBA" id="ARBA00004141"/>
    </source>
</evidence>
<feature type="transmembrane region" description="Helical" evidence="6">
    <location>
        <begin position="100"/>
        <end position="126"/>
    </location>
</feature>
<evidence type="ECO:0008006" key="9">
    <source>
        <dbReference type="Google" id="ProtNLM"/>
    </source>
</evidence>
<gene>
    <name evidence="7" type="ORF">BP6252_11908</name>
</gene>
<feature type="transmembrane region" description="Helical" evidence="6">
    <location>
        <begin position="194"/>
        <end position="213"/>
    </location>
</feature>
<feature type="transmembrane region" description="Helical" evidence="6">
    <location>
        <begin position="251"/>
        <end position="270"/>
    </location>
</feature>
<evidence type="ECO:0000256" key="5">
    <source>
        <dbReference type="ARBA" id="ARBA00023136"/>
    </source>
</evidence>
<dbReference type="STRING" id="1849047.A0A3D8QKY8"/>
<keyword evidence="4 6" id="KW-1133">Transmembrane helix</keyword>